<feature type="chain" id="PRO_5004820383" evidence="1">
    <location>
        <begin position="21"/>
        <end position="195"/>
    </location>
</feature>
<protein>
    <submittedName>
        <fullName evidence="2">Uncharacterized protein</fullName>
    </submittedName>
</protein>
<organism evidence="2">
    <name type="scientific">Phytophthora nicotianae</name>
    <name type="common">Potato buckeye rot agent</name>
    <name type="synonym">Phytophthora parasitica</name>
    <dbReference type="NCBI Taxonomy" id="4792"/>
    <lineage>
        <taxon>Eukaryota</taxon>
        <taxon>Sar</taxon>
        <taxon>Stramenopiles</taxon>
        <taxon>Oomycota</taxon>
        <taxon>Peronosporomycetes</taxon>
        <taxon>Peronosporales</taxon>
        <taxon>Peronosporaceae</taxon>
        <taxon>Phytophthora</taxon>
    </lineage>
</organism>
<proteinExistence type="predicted"/>
<dbReference type="EMBL" id="KI694598">
    <property type="protein sequence ID" value="ETM39452.1"/>
    <property type="molecule type" value="Genomic_DNA"/>
</dbReference>
<dbReference type="AlphaFoldDB" id="W2MSV1"/>
<dbReference type="Proteomes" id="UP000054532">
    <property type="component" value="Unassembled WGS sequence"/>
</dbReference>
<dbReference type="PROSITE" id="PS51257">
    <property type="entry name" value="PROKAR_LIPOPROTEIN"/>
    <property type="match status" value="1"/>
</dbReference>
<reference evidence="2" key="1">
    <citation type="submission" date="2013-11" db="EMBL/GenBank/DDBJ databases">
        <title>The Genome Sequence of Phytophthora parasitica IAC_01/95.</title>
        <authorList>
            <consortium name="The Broad Institute Genomics Platform"/>
            <person name="Russ C."/>
            <person name="Tyler B."/>
            <person name="Panabieres F."/>
            <person name="Shan W."/>
            <person name="Tripathy S."/>
            <person name="Grunwald N."/>
            <person name="Machado M."/>
            <person name="Johnson C.S."/>
            <person name="Arredondo F."/>
            <person name="Hong C."/>
            <person name="Coffey M."/>
            <person name="Young S.K."/>
            <person name="Zeng Q."/>
            <person name="Gargeya S."/>
            <person name="Fitzgerald M."/>
            <person name="Abouelleil A."/>
            <person name="Alvarado L."/>
            <person name="Chapman S.B."/>
            <person name="Gainer-Dewar J."/>
            <person name="Goldberg J."/>
            <person name="Griggs A."/>
            <person name="Gujja S."/>
            <person name="Hansen M."/>
            <person name="Howarth C."/>
            <person name="Imamovic A."/>
            <person name="Ireland A."/>
            <person name="Larimer J."/>
            <person name="McCowan C."/>
            <person name="Murphy C."/>
            <person name="Pearson M."/>
            <person name="Poon T.W."/>
            <person name="Priest M."/>
            <person name="Roberts A."/>
            <person name="Saif S."/>
            <person name="Shea T."/>
            <person name="Sykes S."/>
            <person name="Wortman J."/>
            <person name="Nusbaum C."/>
            <person name="Birren B."/>
        </authorList>
    </citation>
    <scope>NUCLEOTIDE SEQUENCE [LARGE SCALE GENOMIC DNA]</scope>
    <source>
        <strain evidence="2">IAC_01/95</strain>
    </source>
</reference>
<sequence>MTRHSLPAVALSCGCFLALARRCRHCLRFCQIAAKRSEKVMTVVCKAHNIQSSGHLTNSSSSIRPELSSRHEVSCALHLPKPAFGFAKTELSKNTAHFEMLKEIYKQALMGVSAEREFNHGPDPGTGQAPGCVQRTGKGLLARKSGGKGKNSTRSLPSLLELNEGMDDEVDDMVQDPPGCGQSYVLQHLRMFAAF</sequence>
<keyword evidence="1" id="KW-0732">Signal</keyword>
<evidence type="ECO:0000313" key="2">
    <source>
        <dbReference type="EMBL" id="ETM39452.1"/>
    </source>
</evidence>
<name>W2MSV1_PHYNI</name>
<accession>W2MSV1</accession>
<gene>
    <name evidence="2" type="ORF">L914_14399</name>
</gene>
<evidence type="ECO:0000256" key="1">
    <source>
        <dbReference type="SAM" id="SignalP"/>
    </source>
</evidence>
<feature type="signal peptide" evidence="1">
    <location>
        <begin position="1"/>
        <end position="20"/>
    </location>
</feature>